<evidence type="ECO:0000313" key="2">
    <source>
        <dbReference type="EMBL" id="AXH67419.1"/>
    </source>
</evidence>
<dbReference type="Proteomes" id="UP000260216">
    <property type="component" value="Segment"/>
</dbReference>
<proteinExistence type="predicted"/>
<keyword evidence="1" id="KW-0175">Coiled coil</keyword>
<dbReference type="EMBL" id="MH576968">
    <property type="protein sequence ID" value="AXH67419.1"/>
    <property type="molecule type" value="Genomic_DNA"/>
</dbReference>
<gene>
    <name evidence="2" type="primary">66</name>
    <name evidence="2" type="ORF">SEA_WOFFORD_66</name>
</gene>
<feature type="coiled-coil region" evidence="1">
    <location>
        <begin position="12"/>
        <end position="64"/>
    </location>
</feature>
<dbReference type="KEGG" id="vg:55609474"/>
<organism evidence="2 3">
    <name type="scientific">Streptomyces phage Wofford</name>
    <dbReference type="NCBI Taxonomy" id="2283267"/>
    <lineage>
        <taxon>Viruses</taxon>
        <taxon>Duplodnaviria</taxon>
        <taxon>Heunggongvirae</taxon>
        <taxon>Uroviricota</taxon>
        <taxon>Caudoviricetes</taxon>
        <taxon>Stanwilliamsviridae</taxon>
        <taxon>Boydwoodruffvirinae</taxon>
        <taxon>Karimacvirus</taxon>
        <taxon>Karimacvirus wofford</taxon>
        <taxon>Streptomyces virus Wofford</taxon>
    </lineage>
</organism>
<evidence type="ECO:0000313" key="3">
    <source>
        <dbReference type="Proteomes" id="UP000260216"/>
    </source>
</evidence>
<sequence length="67" mass="7784">MNKETLKFLAIKERIAQLTADYEEKIADLRADFTLAVQDMNEERDSLRKENGELKAKIDELVQKEEG</sequence>
<accession>A0A345MA98</accession>
<protein>
    <submittedName>
        <fullName evidence="2">Uncharacterized protein</fullName>
    </submittedName>
</protein>
<dbReference type="RefSeq" id="YP_009839754.1">
    <property type="nucleotide sequence ID" value="NC_048722.1"/>
</dbReference>
<keyword evidence="3" id="KW-1185">Reference proteome</keyword>
<evidence type="ECO:0000256" key="1">
    <source>
        <dbReference type="SAM" id="Coils"/>
    </source>
</evidence>
<dbReference type="GeneID" id="55609474"/>
<name>A0A345MA98_9CAUD</name>
<reference evidence="2 3" key="1">
    <citation type="submission" date="2018-07" db="EMBL/GenBank/DDBJ databases">
        <authorList>
            <person name="Wofford K.M."/>
            <person name="Typhair T.J."/>
            <person name="Gonzales M.A."/>
            <person name="Castillo J.C."/>
            <person name="Smith B.R."/>
            <person name="Klug H.M."/>
            <person name="Hughes L.E."/>
            <person name="Garlena R.A."/>
            <person name="Russell D.A."/>
            <person name="Pope W.H."/>
            <person name="Jacobs-Sera D."/>
            <person name="Hatfull G.F."/>
        </authorList>
    </citation>
    <scope>NUCLEOTIDE SEQUENCE [LARGE SCALE GENOMIC DNA]</scope>
</reference>